<gene>
    <name evidence="1" type="ordered locus">MTR_1g019910</name>
</gene>
<evidence type="ECO:0000313" key="2">
    <source>
        <dbReference type="EnsemblPlants" id="AES59484"/>
    </source>
</evidence>
<keyword evidence="3" id="KW-1185">Reference proteome</keyword>
<reference evidence="2" key="3">
    <citation type="submission" date="2015-04" db="UniProtKB">
        <authorList>
            <consortium name="EnsemblPlants"/>
        </authorList>
    </citation>
    <scope>IDENTIFICATION</scope>
    <source>
        <strain evidence="2">cv. Jemalong A17</strain>
    </source>
</reference>
<reference evidence="1 3" key="1">
    <citation type="journal article" date="2011" name="Nature">
        <title>The Medicago genome provides insight into the evolution of rhizobial symbioses.</title>
        <authorList>
            <person name="Young N.D."/>
            <person name="Debelle F."/>
            <person name="Oldroyd G.E."/>
            <person name="Geurts R."/>
            <person name="Cannon S.B."/>
            <person name="Udvardi M.K."/>
            <person name="Benedito V.A."/>
            <person name="Mayer K.F."/>
            <person name="Gouzy J."/>
            <person name="Schoof H."/>
            <person name="Van de Peer Y."/>
            <person name="Proost S."/>
            <person name="Cook D.R."/>
            <person name="Meyers B.C."/>
            <person name="Spannagl M."/>
            <person name="Cheung F."/>
            <person name="De Mita S."/>
            <person name="Krishnakumar V."/>
            <person name="Gundlach H."/>
            <person name="Zhou S."/>
            <person name="Mudge J."/>
            <person name="Bharti A.K."/>
            <person name="Murray J.D."/>
            <person name="Naoumkina M.A."/>
            <person name="Rosen B."/>
            <person name="Silverstein K.A."/>
            <person name="Tang H."/>
            <person name="Rombauts S."/>
            <person name="Zhao P.X."/>
            <person name="Zhou P."/>
            <person name="Barbe V."/>
            <person name="Bardou P."/>
            <person name="Bechner M."/>
            <person name="Bellec A."/>
            <person name="Berger A."/>
            <person name="Berges H."/>
            <person name="Bidwell S."/>
            <person name="Bisseling T."/>
            <person name="Choisne N."/>
            <person name="Couloux A."/>
            <person name="Denny R."/>
            <person name="Deshpande S."/>
            <person name="Dai X."/>
            <person name="Doyle J.J."/>
            <person name="Dudez A.M."/>
            <person name="Farmer A.D."/>
            <person name="Fouteau S."/>
            <person name="Franken C."/>
            <person name="Gibelin C."/>
            <person name="Gish J."/>
            <person name="Goldstein S."/>
            <person name="Gonzalez A.J."/>
            <person name="Green P.J."/>
            <person name="Hallab A."/>
            <person name="Hartog M."/>
            <person name="Hua A."/>
            <person name="Humphray S.J."/>
            <person name="Jeong D.H."/>
            <person name="Jing Y."/>
            <person name="Jocker A."/>
            <person name="Kenton S.M."/>
            <person name="Kim D.J."/>
            <person name="Klee K."/>
            <person name="Lai H."/>
            <person name="Lang C."/>
            <person name="Lin S."/>
            <person name="Macmil S.L."/>
            <person name="Magdelenat G."/>
            <person name="Matthews L."/>
            <person name="McCorrison J."/>
            <person name="Monaghan E.L."/>
            <person name="Mun J.H."/>
            <person name="Najar F.Z."/>
            <person name="Nicholson C."/>
            <person name="Noirot C."/>
            <person name="O'Bleness M."/>
            <person name="Paule C.R."/>
            <person name="Poulain J."/>
            <person name="Prion F."/>
            <person name="Qin B."/>
            <person name="Qu C."/>
            <person name="Retzel E.F."/>
            <person name="Riddle C."/>
            <person name="Sallet E."/>
            <person name="Samain S."/>
            <person name="Samson N."/>
            <person name="Sanders I."/>
            <person name="Saurat O."/>
            <person name="Scarpelli C."/>
            <person name="Schiex T."/>
            <person name="Segurens B."/>
            <person name="Severin A.J."/>
            <person name="Sherrier D.J."/>
            <person name="Shi R."/>
            <person name="Sims S."/>
            <person name="Singer S.R."/>
            <person name="Sinharoy S."/>
            <person name="Sterck L."/>
            <person name="Viollet A."/>
            <person name="Wang B.B."/>
            <person name="Wang K."/>
            <person name="Wang M."/>
            <person name="Wang X."/>
            <person name="Warfsmann J."/>
            <person name="Weissenbach J."/>
            <person name="White D.D."/>
            <person name="White J.D."/>
            <person name="Wiley G.B."/>
            <person name="Wincker P."/>
            <person name="Xing Y."/>
            <person name="Yang L."/>
            <person name="Yao Z."/>
            <person name="Ying F."/>
            <person name="Zhai J."/>
            <person name="Zhou L."/>
            <person name="Zuber A."/>
            <person name="Denarie J."/>
            <person name="Dixon R.A."/>
            <person name="May G.D."/>
            <person name="Schwartz D.C."/>
            <person name="Rogers J."/>
            <person name="Quetier F."/>
            <person name="Town C.D."/>
            <person name="Roe B.A."/>
        </authorList>
    </citation>
    <scope>NUCLEOTIDE SEQUENCE [LARGE SCALE GENOMIC DNA]</scope>
    <source>
        <strain evidence="1">A17</strain>
        <strain evidence="2 3">cv. Jemalong A17</strain>
    </source>
</reference>
<dbReference type="EMBL" id="CM001217">
    <property type="protein sequence ID" value="AES59484.1"/>
    <property type="molecule type" value="Genomic_DNA"/>
</dbReference>
<evidence type="ECO:0000313" key="3">
    <source>
        <dbReference type="Proteomes" id="UP000002051"/>
    </source>
</evidence>
<dbReference type="Proteomes" id="UP000002051">
    <property type="component" value="Unassembled WGS sequence"/>
</dbReference>
<dbReference type="PaxDb" id="3880-AES59484"/>
<dbReference type="HOGENOM" id="CLU_2907416_0_0_1"/>
<sequence>MDSHRHEPYSPVEFSITEASIIRFSLTSNETLYYNFKVNITSRNFNDEISYYISKCRCNFFI</sequence>
<dbReference type="AlphaFoldDB" id="G7I4G7"/>
<name>G7I4G7_MEDTR</name>
<protein>
    <submittedName>
        <fullName evidence="1 2">Uncharacterized protein</fullName>
    </submittedName>
</protein>
<organism evidence="1 3">
    <name type="scientific">Medicago truncatula</name>
    <name type="common">Barrel medic</name>
    <name type="synonym">Medicago tribuloides</name>
    <dbReference type="NCBI Taxonomy" id="3880"/>
    <lineage>
        <taxon>Eukaryota</taxon>
        <taxon>Viridiplantae</taxon>
        <taxon>Streptophyta</taxon>
        <taxon>Embryophyta</taxon>
        <taxon>Tracheophyta</taxon>
        <taxon>Spermatophyta</taxon>
        <taxon>Magnoliopsida</taxon>
        <taxon>eudicotyledons</taxon>
        <taxon>Gunneridae</taxon>
        <taxon>Pentapetalae</taxon>
        <taxon>rosids</taxon>
        <taxon>fabids</taxon>
        <taxon>Fabales</taxon>
        <taxon>Fabaceae</taxon>
        <taxon>Papilionoideae</taxon>
        <taxon>50 kb inversion clade</taxon>
        <taxon>NPAAA clade</taxon>
        <taxon>Hologalegina</taxon>
        <taxon>IRL clade</taxon>
        <taxon>Trifolieae</taxon>
        <taxon>Medicago</taxon>
    </lineage>
</organism>
<proteinExistence type="predicted"/>
<accession>G7I4G7</accession>
<evidence type="ECO:0000313" key="1">
    <source>
        <dbReference type="EMBL" id="AES59484.1"/>
    </source>
</evidence>
<reference evidence="1 3" key="2">
    <citation type="journal article" date="2014" name="BMC Genomics">
        <title>An improved genome release (version Mt4.0) for the model legume Medicago truncatula.</title>
        <authorList>
            <person name="Tang H."/>
            <person name="Krishnakumar V."/>
            <person name="Bidwell S."/>
            <person name="Rosen B."/>
            <person name="Chan A."/>
            <person name="Zhou S."/>
            <person name="Gentzbittel L."/>
            <person name="Childs K.L."/>
            <person name="Yandell M."/>
            <person name="Gundlach H."/>
            <person name="Mayer K.F."/>
            <person name="Schwartz D.C."/>
            <person name="Town C.D."/>
        </authorList>
    </citation>
    <scope>GENOME REANNOTATION</scope>
    <source>
        <strain evidence="2 3">cv. Jemalong A17</strain>
    </source>
</reference>
<dbReference type="EnsemblPlants" id="AES59484">
    <property type="protein sequence ID" value="AES59484"/>
    <property type="gene ID" value="MTR_1g019910"/>
</dbReference>